<feature type="transmembrane region" description="Helical" evidence="5">
    <location>
        <begin position="488"/>
        <end position="511"/>
    </location>
</feature>
<protein>
    <recommendedName>
        <fullName evidence="5">UDP-glucuronosyltransferase</fullName>
        <ecNumber evidence="5">2.4.1.17</ecNumber>
    </recommendedName>
</protein>
<comment type="subcellular location">
    <subcellularLocation>
        <location evidence="5">Membrane</location>
        <topology evidence="5">Single-pass membrane protein</topology>
    </subcellularLocation>
</comment>
<comment type="similarity">
    <text evidence="1 4">Belongs to the UDP-glycosyltransferase family.</text>
</comment>
<sequence length="527" mass="60399">MLLSTFLVGFFFVQVLGEHIIFFHHVATYSHRVQTMPLAEALSKRGHQVTFISPFYPKEPNPNITEIVPKQMEAYNDLNIGKEFNLELRIKNKLEPMLNFVYEMGLGSCDALHKSSDFKTWLETTKKVDLVIIDYSMAECGIGLAYKLGAKYVGFSVVPVVAHEPYTIGFLPESSAIPELEILPPKAPMTFLQRVFNEITSIRWRLAHLEYSSKIDTLIRKGLDVPEMPFIGDLLRNISLVFYTGDVISDYPRSLPPLHVNVAGIHCKTPKNVSLPLELESFLNSSTTAGQENDGFVYISLGSLVDSSSLPENIKTMFFETIKAFPKLKFLWKWNGEFPKDIPSNLFLARWFPQLKLLVHPRIQGFITQSGRPSTMEALYHGVPMIAFPVIGDQDATADRVNVMGGNTALEIRTLNAQELKEAVQKMVYDQSVKTRMQRLKTIFRDRPMTPLDTAVWWTEYVLRSEDTSHLRPAGNYQYWFQRRQLDVWLFLFTATMISIFTILFLLKTIFRKICNEMSRQDKIKLT</sequence>
<keyword evidence="5" id="KW-1133">Transmembrane helix</keyword>
<dbReference type="InterPro" id="IPR035595">
    <property type="entry name" value="UDP_glycos_trans_CS"/>
</dbReference>
<evidence type="ECO:0000256" key="4">
    <source>
        <dbReference type="RuleBase" id="RU003718"/>
    </source>
</evidence>
<evidence type="ECO:0000256" key="2">
    <source>
        <dbReference type="ARBA" id="ARBA00022676"/>
    </source>
</evidence>
<dbReference type="PANTHER" id="PTHR48043:SF27">
    <property type="entry name" value="UDP-GLUCURONOSYLTRANSFERASE"/>
    <property type="match status" value="1"/>
</dbReference>
<name>A0ABP1QKL5_9HEXA</name>
<evidence type="ECO:0000313" key="7">
    <source>
        <dbReference type="Proteomes" id="UP001642540"/>
    </source>
</evidence>
<keyword evidence="7" id="KW-1185">Reference proteome</keyword>
<evidence type="ECO:0000256" key="3">
    <source>
        <dbReference type="ARBA" id="ARBA00022679"/>
    </source>
</evidence>
<dbReference type="EC" id="2.4.1.17" evidence="5"/>
<evidence type="ECO:0000256" key="1">
    <source>
        <dbReference type="ARBA" id="ARBA00009995"/>
    </source>
</evidence>
<dbReference type="EMBL" id="CAXLJM020000034">
    <property type="protein sequence ID" value="CAL8102801.1"/>
    <property type="molecule type" value="Genomic_DNA"/>
</dbReference>
<dbReference type="SUPFAM" id="SSF53756">
    <property type="entry name" value="UDP-Glycosyltransferase/glycogen phosphorylase"/>
    <property type="match status" value="1"/>
</dbReference>
<dbReference type="Proteomes" id="UP001642540">
    <property type="component" value="Unassembled WGS sequence"/>
</dbReference>
<dbReference type="Gene3D" id="3.40.50.2000">
    <property type="entry name" value="Glycogen Phosphorylase B"/>
    <property type="match status" value="2"/>
</dbReference>
<dbReference type="InterPro" id="IPR050271">
    <property type="entry name" value="UDP-glycosyltransferase"/>
</dbReference>
<proteinExistence type="inferred from homology"/>
<dbReference type="CDD" id="cd03784">
    <property type="entry name" value="GT1_Gtf-like"/>
    <property type="match status" value="1"/>
</dbReference>
<keyword evidence="5" id="KW-0472">Membrane</keyword>
<comment type="caution">
    <text evidence="6">The sequence shown here is derived from an EMBL/GenBank/DDBJ whole genome shotgun (WGS) entry which is preliminary data.</text>
</comment>
<dbReference type="InterPro" id="IPR002213">
    <property type="entry name" value="UDP_glucos_trans"/>
</dbReference>
<comment type="catalytic activity">
    <reaction evidence="5">
        <text>glucuronate acceptor + UDP-alpha-D-glucuronate = acceptor beta-D-glucuronoside + UDP + H(+)</text>
        <dbReference type="Rhea" id="RHEA:21032"/>
        <dbReference type="ChEBI" id="CHEBI:15378"/>
        <dbReference type="ChEBI" id="CHEBI:58052"/>
        <dbReference type="ChEBI" id="CHEBI:58223"/>
        <dbReference type="ChEBI" id="CHEBI:132367"/>
        <dbReference type="ChEBI" id="CHEBI:132368"/>
        <dbReference type="EC" id="2.4.1.17"/>
    </reaction>
</comment>
<keyword evidence="2 4" id="KW-0328">Glycosyltransferase</keyword>
<keyword evidence="5" id="KW-0812">Transmembrane</keyword>
<evidence type="ECO:0000313" key="6">
    <source>
        <dbReference type="EMBL" id="CAL8102801.1"/>
    </source>
</evidence>
<dbReference type="Pfam" id="PF00201">
    <property type="entry name" value="UDPGT"/>
    <property type="match status" value="1"/>
</dbReference>
<reference evidence="6 7" key="1">
    <citation type="submission" date="2024-08" db="EMBL/GenBank/DDBJ databases">
        <authorList>
            <person name="Cucini C."/>
            <person name="Frati F."/>
        </authorList>
    </citation>
    <scope>NUCLEOTIDE SEQUENCE [LARGE SCALE GENOMIC DNA]</scope>
</reference>
<evidence type="ECO:0000256" key="5">
    <source>
        <dbReference type="RuleBase" id="RU362059"/>
    </source>
</evidence>
<accession>A0ABP1QKL5</accession>
<gene>
    <name evidence="6" type="ORF">ODALV1_LOCUS11254</name>
</gene>
<keyword evidence="3 4" id="KW-0808">Transferase</keyword>
<organism evidence="6 7">
    <name type="scientific">Orchesella dallaii</name>
    <dbReference type="NCBI Taxonomy" id="48710"/>
    <lineage>
        <taxon>Eukaryota</taxon>
        <taxon>Metazoa</taxon>
        <taxon>Ecdysozoa</taxon>
        <taxon>Arthropoda</taxon>
        <taxon>Hexapoda</taxon>
        <taxon>Collembola</taxon>
        <taxon>Entomobryomorpha</taxon>
        <taxon>Entomobryoidea</taxon>
        <taxon>Orchesellidae</taxon>
        <taxon>Orchesellinae</taxon>
        <taxon>Orchesella</taxon>
    </lineage>
</organism>
<dbReference type="PANTHER" id="PTHR48043">
    <property type="entry name" value="EG:EG0003.4 PROTEIN-RELATED"/>
    <property type="match status" value="1"/>
</dbReference>
<dbReference type="PROSITE" id="PS00375">
    <property type="entry name" value="UDPGT"/>
    <property type="match status" value="1"/>
</dbReference>